<protein>
    <submittedName>
        <fullName evidence="1">Uncharacterized protein</fullName>
    </submittedName>
</protein>
<dbReference type="EMBL" id="BAABGF010000002">
    <property type="protein sequence ID" value="GAA4533177.1"/>
    <property type="molecule type" value="Genomic_DNA"/>
</dbReference>
<dbReference type="Proteomes" id="UP001501417">
    <property type="component" value="Unassembled WGS sequence"/>
</dbReference>
<proteinExistence type="predicted"/>
<accession>A0ABP8RAN2</accession>
<name>A0ABP8RAN2_9MYCO</name>
<evidence type="ECO:0000313" key="1">
    <source>
        <dbReference type="EMBL" id="GAA4533177.1"/>
    </source>
</evidence>
<comment type="caution">
    <text evidence="1">The sequence shown here is derived from an EMBL/GenBank/DDBJ whole genome shotgun (WGS) entry which is preliminary data.</text>
</comment>
<keyword evidence="2" id="KW-1185">Reference proteome</keyword>
<evidence type="ECO:0000313" key="2">
    <source>
        <dbReference type="Proteomes" id="UP001501417"/>
    </source>
</evidence>
<reference evidence="2" key="1">
    <citation type="journal article" date="2019" name="Int. J. Syst. Evol. Microbiol.">
        <title>The Global Catalogue of Microorganisms (GCM) 10K type strain sequencing project: providing services to taxonomists for standard genome sequencing and annotation.</title>
        <authorList>
            <consortium name="The Broad Institute Genomics Platform"/>
            <consortium name="The Broad Institute Genome Sequencing Center for Infectious Disease"/>
            <person name="Wu L."/>
            <person name="Ma J."/>
        </authorList>
    </citation>
    <scope>NUCLEOTIDE SEQUENCE [LARGE SCALE GENOMIC DNA]</scope>
    <source>
        <strain evidence="2">JCM 17782</strain>
    </source>
</reference>
<gene>
    <name evidence="1" type="ORF">GCM10023161_03640</name>
</gene>
<sequence length="144" mass="15572">MCPGCVARVMARAEKRDAADDPGRPGNIRDRGIAARDGSRALLRKRASGSGWGSNIHRPRDRCRGPSRFERAYASFRHQRGIRFCNIRDLTSHFSFAGAKLCAPGDNADRNGVVSPRSDYGPPAGCAGTGLATDRGMAVGWEAW</sequence>
<organism evidence="1 2">
    <name type="scientific">Mycobacterium paraffinicum</name>
    <dbReference type="NCBI Taxonomy" id="53378"/>
    <lineage>
        <taxon>Bacteria</taxon>
        <taxon>Bacillati</taxon>
        <taxon>Actinomycetota</taxon>
        <taxon>Actinomycetes</taxon>
        <taxon>Mycobacteriales</taxon>
        <taxon>Mycobacteriaceae</taxon>
        <taxon>Mycobacterium</taxon>
    </lineage>
</organism>